<organism evidence="2 3">
    <name type="scientific">Streptomyces hebeiensis</name>
    <dbReference type="NCBI Taxonomy" id="229486"/>
    <lineage>
        <taxon>Bacteria</taxon>
        <taxon>Bacillati</taxon>
        <taxon>Actinomycetota</taxon>
        <taxon>Actinomycetes</taxon>
        <taxon>Kitasatosporales</taxon>
        <taxon>Streptomycetaceae</taxon>
        <taxon>Streptomyces</taxon>
    </lineage>
</organism>
<accession>A0ABN1UN68</accession>
<sequence length="153" mass="16751">MQNTLEGKPVPVTTALKPGTPEPPPSAYGWGDALLDLTDRLNESTSGEAAELLDQILAPTHGLLERLGDFFEAAGEKAKESEQDDGFDLRDEFDNAAAEIRRLTEDLHVAGDRMRALTPPSQPHRSRVSPPHTRIPLTPRPMPPPLPGPRHTR</sequence>
<proteinExistence type="predicted"/>
<dbReference type="EMBL" id="BAAAKV010000010">
    <property type="protein sequence ID" value="GAA1160000.1"/>
    <property type="molecule type" value="Genomic_DNA"/>
</dbReference>
<evidence type="ECO:0000313" key="3">
    <source>
        <dbReference type="Proteomes" id="UP001501371"/>
    </source>
</evidence>
<reference evidence="2 3" key="1">
    <citation type="journal article" date="2019" name="Int. J. Syst. Evol. Microbiol.">
        <title>The Global Catalogue of Microorganisms (GCM) 10K type strain sequencing project: providing services to taxonomists for standard genome sequencing and annotation.</title>
        <authorList>
            <consortium name="The Broad Institute Genomics Platform"/>
            <consortium name="The Broad Institute Genome Sequencing Center for Infectious Disease"/>
            <person name="Wu L."/>
            <person name="Ma J."/>
        </authorList>
    </citation>
    <scope>NUCLEOTIDE SEQUENCE [LARGE SCALE GENOMIC DNA]</scope>
    <source>
        <strain evidence="2 3">JCM 12696</strain>
    </source>
</reference>
<feature type="region of interest" description="Disordered" evidence="1">
    <location>
        <begin position="111"/>
        <end position="153"/>
    </location>
</feature>
<evidence type="ECO:0000313" key="2">
    <source>
        <dbReference type="EMBL" id="GAA1160000.1"/>
    </source>
</evidence>
<protein>
    <submittedName>
        <fullName evidence="2">Uncharacterized protein</fullName>
    </submittedName>
</protein>
<feature type="region of interest" description="Disordered" evidence="1">
    <location>
        <begin position="1"/>
        <end position="31"/>
    </location>
</feature>
<evidence type="ECO:0000256" key="1">
    <source>
        <dbReference type="SAM" id="MobiDB-lite"/>
    </source>
</evidence>
<name>A0ABN1UN68_9ACTN</name>
<feature type="compositionally biased region" description="Pro residues" evidence="1">
    <location>
        <begin position="138"/>
        <end position="153"/>
    </location>
</feature>
<gene>
    <name evidence="2" type="ORF">GCM10009654_15240</name>
</gene>
<comment type="caution">
    <text evidence="2">The sequence shown here is derived from an EMBL/GenBank/DDBJ whole genome shotgun (WGS) entry which is preliminary data.</text>
</comment>
<dbReference type="Proteomes" id="UP001501371">
    <property type="component" value="Unassembled WGS sequence"/>
</dbReference>
<keyword evidence="3" id="KW-1185">Reference proteome</keyword>